<sequence>MTNGHRYDFDRIIDRRGTSSLKWDQLETLFGGEDVLPLFVADMDFEAPREVVEAIVERAKRGVYGYTIRTEGYYEAVTGWLERRHGWAIEREWLVSSPGVVPALAAAIHAFTEPGDGVILQSPVYYPFYDVIRANGRTIVDNPLRIEDGVYRIDFDLLEEQAKSAKLMLLCSPHNPGGRVWTADELKRIGDICLKHGIIVVSDEIHHDLVFAPHKHVPFASLGPEYAERSITCIAPSKTFNLAGLQAAAAIVPGAELRRAFLRTARLGLSIHMDSYFGVTGMETSYRYGEPWLEQLLVYLRENRDALVAFFEDRLPELQVMTPEATYLAWVDCRAISDDPAELKKLMYREARVAFSEGSVFGKQGAGWLRINFGCPRAVLLEALERFAAAARRRLDAR</sequence>
<dbReference type="Gene3D" id="3.40.640.10">
    <property type="entry name" value="Type I PLP-dependent aspartate aminotransferase-like (Major domain)"/>
    <property type="match status" value="1"/>
</dbReference>
<proteinExistence type="inferred from homology"/>
<dbReference type="NCBIfam" id="TIGR04350">
    <property type="entry name" value="C_S_lyase_PatB"/>
    <property type="match status" value="1"/>
</dbReference>
<dbReference type="GO" id="GO:0008483">
    <property type="term" value="F:transaminase activity"/>
    <property type="evidence" value="ECO:0007669"/>
    <property type="project" value="UniProtKB-KW"/>
</dbReference>
<keyword evidence="7" id="KW-0032">Aminotransferase</keyword>
<dbReference type="InterPro" id="IPR015424">
    <property type="entry name" value="PyrdxlP-dep_Trfase"/>
</dbReference>
<evidence type="ECO:0000313" key="8">
    <source>
        <dbReference type="Proteomes" id="UP000681526"/>
    </source>
</evidence>
<keyword evidence="8" id="KW-1185">Reference proteome</keyword>
<keyword evidence="3" id="KW-0663">Pyridoxal phosphate</keyword>
<evidence type="ECO:0000256" key="1">
    <source>
        <dbReference type="ARBA" id="ARBA00001933"/>
    </source>
</evidence>
<dbReference type="RefSeq" id="WP_213485867.1">
    <property type="nucleotide sequence ID" value="NZ_CAJRAY010000083.1"/>
</dbReference>
<dbReference type="InterPro" id="IPR051798">
    <property type="entry name" value="Class-II_PLP-Dep_Aminotrans"/>
</dbReference>
<keyword evidence="7" id="KW-0808">Transferase</keyword>
<gene>
    <name evidence="7" type="primary">txxe 3372-hly</name>
    <name evidence="7" type="ORF">TXXE_16530</name>
</gene>
<dbReference type="CDD" id="cd00609">
    <property type="entry name" value="AAT_like"/>
    <property type="match status" value="1"/>
</dbReference>
<feature type="domain" description="Aminotransferase class I/classII large" evidence="6">
    <location>
        <begin position="34"/>
        <end position="387"/>
    </location>
</feature>
<dbReference type="InterPro" id="IPR015422">
    <property type="entry name" value="PyrdxlP-dep_Trfase_small"/>
</dbReference>
<evidence type="ECO:0000256" key="3">
    <source>
        <dbReference type="ARBA" id="ARBA00022898"/>
    </source>
</evidence>
<protein>
    <recommendedName>
        <fullName evidence="2">cysteine-S-conjugate beta-lyase</fullName>
        <ecNumber evidence="2">4.4.1.13</ecNumber>
    </recommendedName>
</protein>
<accession>A0ABN7SC09</accession>
<dbReference type="SUPFAM" id="SSF53383">
    <property type="entry name" value="PLP-dependent transferases"/>
    <property type="match status" value="1"/>
</dbReference>
<evidence type="ECO:0000256" key="4">
    <source>
        <dbReference type="ARBA" id="ARBA00023239"/>
    </source>
</evidence>
<comment type="cofactor">
    <cofactor evidence="1">
        <name>pyridoxal 5'-phosphate</name>
        <dbReference type="ChEBI" id="CHEBI:597326"/>
    </cofactor>
</comment>
<reference evidence="7 8" key="1">
    <citation type="submission" date="2021-04" db="EMBL/GenBank/DDBJ databases">
        <authorList>
            <person name="Rakotoarivonina H."/>
        </authorList>
    </citation>
    <scope>NUCLEOTIDE SEQUENCE [LARGE SCALE GENOMIC DNA]</scope>
    <source>
        <strain evidence="7 8">XE</strain>
    </source>
</reference>
<dbReference type="Proteomes" id="UP000681526">
    <property type="component" value="Unassembled WGS sequence"/>
</dbReference>
<dbReference type="InterPro" id="IPR004839">
    <property type="entry name" value="Aminotransferase_I/II_large"/>
</dbReference>
<dbReference type="Pfam" id="PF00155">
    <property type="entry name" value="Aminotran_1_2"/>
    <property type="match status" value="1"/>
</dbReference>
<organism evidence="7 8">
    <name type="scientific">Thermobacillus xylanilyticus</name>
    <dbReference type="NCBI Taxonomy" id="76633"/>
    <lineage>
        <taxon>Bacteria</taxon>
        <taxon>Bacillati</taxon>
        <taxon>Bacillota</taxon>
        <taxon>Bacilli</taxon>
        <taxon>Bacillales</taxon>
        <taxon>Paenibacillaceae</taxon>
        <taxon>Thermobacillus</taxon>
    </lineage>
</organism>
<comment type="similarity">
    <text evidence="5">Belongs to the class-II pyridoxal-phosphate-dependent aminotransferase family. MalY/PatB cystathionine beta-lyase subfamily.</text>
</comment>
<dbReference type="InterPro" id="IPR027619">
    <property type="entry name" value="C-S_lyase_PatB-like"/>
</dbReference>
<name>A0ABN7SC09_THEXY</name>
<dbReference type="EC" id="4.4.1.13" evidence="2"/>
<dbReference type="PANTHER" id="PTHR43525:SF1">
    <property type="entry name" value="PROTEIN MALY"/>
    <property type="match status" value="1"/>
</dbReference>
<keyword evidence="4" id="KW-0456">Lyase</keyword>
<evidence type="ECO:0000256" key="5">
    <source>
        <dbReference type="ARBA" id="ARBA00037974"/>
    </source>
</evidence>
<dbReference type="InterPro" id="IPR015421">
    <property type="entry name" value="PyrdxlP-dep_Trfase_major"/>
</dbReference>
<evidence type="ECO:0000256" key="2">
    <source>
        <dbReference type="ARBA" id="ARBA00012224"/>
    </source>
</evidence>
<dbReference type="Gene3D" id="3.90.1150.10">
    <property type="entry name" value="Aspartate Aminotransferase, domain 1"/>
    <property type="match status" value="1"/>
</dbReference>
<dbReference type="EMBL" id="CAJRAY010000083">
    <property type="protein sequence ID" value="CAG5091813.1"/>
    <property type="molecule type" value="Genomic_DNA"/>
</dbReference>
<evidence type="ECO:0000313" key="7">
    <source>
        <dbReference type="EMBL" id="CAG5091813.1"/>
    </source>
</evidence>
<dbReference type="PANTHER" id="PTHR43525">
    <property type="entry name" value="PROTEIN MALY"/>
    <property type="match status" value="1"/>
</dbReference>
<evidence type="ECO:0000259" key="6">
    <source>
        <dbReference type="Pfam" id="PF00155"/>
    </source>
</evidence>
<comment type="caution">
    <text evidence="7">The sequence shown here is derived from an EMBL/GenBank/DDBJ whole genome shotgun (WGS) entry which is preliminary data.</text>
</comment>